<dbReference type="GO" id="GO:0030001">
    <property type="term" value="P:metal ion transport"/>
    <property type="evidence" value="ECO:0007669"/>
    <property type="project" value="InterPro"/>
</dbReference>
<name>A0AAX2AK93_9BACT</name>
<dbReference type="Pfam" id="PF01297">
    <property type="entry name" value="ZnuA"/>
    <property type="match status" value="1"/>
</dbReference>
<evidence type="ECO:0000313" key="2">
    <source>
        <dbReference type="EMBL" id="RXK16635.1"/>
    </source>
</evidence>
<dbReference type="SUPFAM" id="SSF53807">
    <property type="entry name" value="Helical backbone' metal receptor"/>
    <property type="match status" value="1"/>
</dbReference>
<gene>
    <name evidence="2" type="ORF">CP985_02525</name>
</gene>
<dbReference type="PANTHER" id="PTHR42953">
    <property type="entry name" value="HIGH-AFFINITY ZINC UPTAKE SYSTEM PROTEIN ZNUA-RELATED"/>
    <property type="match status" value="1"/>
</dbReference>
<dbReference type="EMBL" id="NXID01000005">
    <property type="protein sequence ID" value="RXK16635.1"/>
    <property type="molecule type" value="Genomic_DNA"/>
</dbReference>
<dbReference type="Proteomes" id="UP000290092">
    <property type="component" value="Unassembled WGS sequence"/>
</dbReference>
<feature type="chain" id="PRO_5043511343" description="Periplasmic substrate-binding protein" evidence="1">
    <location>
        <begin position="18"/>
        <end position="259"/>
    </location>
</feature>
<keyword evidence="3" id="KW-1185">Reference proteome</keyword>
<accession>A0AAX2AK93</accession>
<dbReference type="KEGG" id="amyt:AMYT_0994"/>
<dbReference type="GO" id="GO:0046872">
    <property type="term" value="F:metal ion binding"/>
    <property type="evidence" value="ECO:0007669"/>
    <property type="project" value="InterPro"/>
</dbReference>
<dbReference type="AlphaFoldDB" id="A0AAX2AK93"/>
<comment type="caution">
    <text evidence="2">The sequence shown here is derived from an EMBL/GenBank/DDBJ whole genome shotgun (WGS) entry which is preliminary data.</text>
</comment>
<evidence type="ECO:0008006" key="4">
    <source>
        <dbReference type="Google" id="ProtNLM"/>
    </source>
</evidence>
<proteinExistence type="predicted"/>
<reference evidence="2 3" key="1">
    <citation type="submission" date="2017-09" db="EMBL/GenBank/DDBJ databases">
        <title>Genomics of the genus Arcobacter.</title>
        <authorList>
            <person name="Perez-Cataluna A."/>
            <person name="Figueras M.J."/>
            <person name="Salas-Masso N."/>
        </authorList>
    </citation>
    <scope>NUCLEOTIDE SEQUENCE [LARGE SCALE GENOMIC DNA]</scope>
    <source>
        <strain evidence="2 3">CECT 7386</strain>
    </source>
</reference>
<feature type="signal peptide" evidence="1">
    <location>
        <begin position="1"/>
        <end position="17"/>
    </location>
</feature>
<dbReference type="Gene3D" id="3.40.50.1980">
    <property type="entry name" value="Nitrogenase molybdenum iron protein domain"/>
    <property type="match status" value="1"/>
</dbReference>
<protein>
    <recommendedName>
        <fullName evidence="4">Periplasmic substrate-binding protein</fullName>
    </recommendedName>
</protein>
<organism evidence="2 3">
    <name type="scientific">Malaciobacter mytili LMG 24559</name>
    <dbReference type="NCBI Taxonomy" id="1032238"/>
    <lineage>
        <taxon>Bacteria</taxon>
        <taxon>Pseudomonadati</taxon>
        <taxon>Campylobacterota</taxon>
        <taxon>Epsilonproteobacteria</taxon>
        <taxon>Campylobacterales</taxon>
        <taxon>Arcobacteraceae</taxon>
        <taxon>Malaciobacter</taxon>
    </lineage>
</organism>
<sequence>MKKIIILFFLSLCFVFAKPKVAVAIPPLDYIIQTITEKRFLVHSLYSENYLTENLSRKEVREITKNLVYLTLNLPKEKEPIKYLKAISKIDIVDVSKGIIKIDNNPYVWTDPLNFRIIVLNVYEEIIKLDTTNQEIYSNNLDKLLSEIDEIFLNTKKDIFTLENYNLYVFDEFWEYYAKRYRLNFFKRDKTYFDAKQIYETILFTREKSIKKLLIDPNDEQKLITFFTSNSETTAIKNNIFTRNWEANINQLTKDIIEK</sequence>
<dbReference type="InterPro" id="IPR050492">
    <property type="entry name" value="Bact_metal-bind_prot9"/>
</dbReference>
<keyword evidence="1" id="KW-0732">Signal</keyword>
<evidence type="ECO:0000313" key="3">
    <source>
        <dbReference type="Proteomes" id="UP000290092"/>
    </source>
</evidence>
<evidence type="ECO:0000256" key="1">
    <source>
        <dbReference type="SAM" id="SignalP"/>
    </source>
</evidence>
<dbReference type="InterPro" id="IPR006127">
    <property type="entry name" value="ZnuA-like"/>
</dbReference>